<feature type="non-terminal residue" evidence="3">
    <location>
        <position position="253"/>
    </location>
</feature>
<feature type="domain" description="Homing endonuclease LAGLIDADG" evidence="2">
    <location>
        <begin position="23"/>
        <end position="121"/>
    </location>
</feature>
<dbReference type="EMBL" id="JH972155">
    <property type="protein sequence ID" value="EKM73725.1"/>
    <property type="molecule type" value="Genomic_DNA"/>
</dbReference>
<dbReference type="InterPro" id="IPR004860">
    <property type="entry name" value="LAGLIDADG_dom"/>
</dbReference>
<reference evidence="4" key="1">
    <citation type="journal article" date="2012" name="Proc. Natl. Acad. Sci. U.S.A.">
        <title>Genome sequence of the button mushroom Agaricus bisporus reveals mechanisms governing adaptation to a humic-rich ecological niche.</title>
        <authorList>
            <person name="Morin E."/>
            <person name="Kohler A."/>
            <person name="Baker A.R."/>
            <person name="Foulongne-Oriol M."/>
            <person name="Lombard V."/>
            <person name="Nagy L.G."/>
            <person name="Ohm R.A."/>
            <person name="Patyshakuliyeva A."/>
            <person name="Brun A."/>
            <person name="Aerts A.L."/>
            <person name="Bailey A.M."/>
            <person name="Billette C."/>
            <person name="Coutinho P.M."/>
            <person name="Deakin G."/>
            <person name="Doddapaneni H."/>
            <person name="Floudas D."/>
            <person name="Grimwood J."/>
            <person name="Hilden K."/>
            <person name="Kuees U."/>
            <person name="LaButti K.M."/>
            <person name="Lapidus A."/>
            <person name="Lindquist E.A."/>
            <person name="Lucas S.M."/>
            <person name="Murat C."/>
            <person name="Riley R.W."/>
            <person name="Salamov A.A."/>
            <person name="Schmutz J."/>
            <person name="Subramanian V."/>
            <person name="Woesten H.A.B."/>
            <person name="Xu J."/>
            <person name="Eastwood D.C."/>
            <person name="Foster G.D."/>
            <person name="Sonnenberg A.S."/>
            <person name="Cullen D."/>
            <person name="de Vries R.P."/>
            <person name="Lundell T."/>
            <person name="Hibbett D.S."/>
            <person name="Henrissat B."/>
            <person name="Burton K.S."/>
            <person name="Kerrigan R.W."/>
            <person name="Challen M.P."/>
            <person name="Grigoriev I.V."/>
            <person name="Martin F."/>
        </authorList>
    </citation>
    <scope>NUCLEOTIDE SEQUENCE [LARGE SCALE GENOMIC DNA]</scope>
    <source>
        <strain evidence="4">JB137-S8 / ATCC MYA-4627 / FGSC 10392</strain>
    </source>
</reference>
<name>K5XH41_AGABU</name>
<gene>
    <name evidence="3" type="ORF">AGABI1DRAFT_17711</name>
</gene>
<dbReference type="GO" id="GO:0004519">
    <property type="term" value="F:endonuclease activity"/>
    <property type="evidence" value="ECO:0007669"/>
    <property type="project" value="InterPro"/>
</dbReference>
<dbReference type="Proteomes" id="UP000008493">
    <property type="component" value="Unassembled WGS sequence"/>
</dbReference>
<dbReference type="SUPFAM" id="SSF55608">
    <property type="entry name" value="Homing endonucleases"/>
    <property type="match status" value="2"/>
</dbReference>
<evidence type="ECO:0000256" key="1">
    <source>
        <dbReference type="ARBA" id="ARBA00002670"/>
    </source>
</evidence>
<dbReference type="GeneID" id="18828789"/>
<evidence type="ECO:0000259" key="2">
    <source>
        <dbReference type="Pfam" id="PF00961"/>
    </source>
</evidence>
<comment type="function">
    <text evidence="1">Mitochondrial DNA endonuclease involved in intron homing.</text>
</comment>
<dbReference type="InterPro" id="IPR027434">
    <property type="entry name" value="Homing_endonucl"/>
</dbReference>
<sequence length="253" mass="28784">QALLKFTTESKEYLNKDQFSYYLAGLLEGDGHLSLPALGNTTLNRILNPRIVLTSHINNLGLYAYIQYELGGIGRFQISGKSKRTIRYIIGDIKGILLLINLIHGKLRTPKNIRLNEIIKFLNVKYSLELPESLLDTSDFLNNSWFTGFTEAYGHFGIKIVESKPKSETRKRSVSENISIKFRLDQRSFDKPNSSSMYPIMASLASFLLRKLNIYTLNPHSKPSEVLSISVTGLQNLEFIVNYFNKYPLIGVK</sequence>
<dbReference type="GO" id="GO:0005739">
    <property type="term" value="C:mitochondrion"/>
    <property type="evidence" value="ECO:0007669"/>
    <property type="project" value="UniProtKB-ARBA"/>
</dbReference>
<dbReference type="PANTHER" id="PTHR36181">
    <property type="entry name" value="INTRON-ENCODED ENDONUCLEASE AI3-RELATED"/>
    <property type="match status" value="1"/>
</dbReference>
<dbReference type="Pfam" id="PF00961">
    <property type="entry name" value="LAGLIDADG_1"/>
    <property type="match status" value="2"/>
</dbReference>
<dbReference type="AlphaFoldDB" id="K5XH41"/>
<feature type="non-terminal residue" evidence="3">
    <location>
        <position position="1"/>
    </location>
</feature>
<dbReference type="HOGENOM" id="CLU_1073552_0_0_1"/>
<feature type="domain" description="Homing endonuclease LAGLIDADG" evidence="2">
    <location>
        <begin position="147"/>
        <end position="253"/>
    </location>
</feature>
<dbReference type="KEGG" id="abp:AGABI1DRAFT17711"/>
<organism evidence="3 4">
    <name type="scientific">Agaricus bisporus var. burnettii (strain JB137-S8 / ATCC MYA-4627 / FGSC 10392)</name>
    <name type="common">White button mushroom</name>
    <dbReference type="NCBI Taxonomy" id="597362"/>
    <lineage>
        <taxon>Eukaryota</taxon>
        <taxon>Fungi</taxon>
        <taxon>Dikarya</taxon>
        <taxon>Basidiomycota</taxon>
        <taxon>Agaricomycotina</taxon>
        <taxon>Agaricomycetes</taxon>
        <taxon>Agaricomycetidae</taxon>
        <taxon>Agaricales</taxon>
        <taxon>Agaricineae</taxon>
        <taxon>Agaricaceae</taxon>
        <taxon>Agaricus</taxon>
    </lineage>
</organism>
<evidence type="ECO:0000313" key="3">
    <source>
        <dbReference type="EMBL" id="EKM73725.1"/>
    </source>
</evidence>
<dbReference type="RefSeq" id="XP_007335637.1">
    <property type="nucleotide sequence ID" value="XM_007335575.1"/>
</dbReference>
<evidence type="ECO:0000313" key="4">
    <source>
        <dbReference type="Proteomes" id="UP000008493"/>
    </source>
</evidence>
<protein>
    <recommendedName>
        <fullName evidence="2">Homing endonuclease LAGLIDADG domain-containing protein</fullName>
    </recommendedName>
</protein>
<keyword evidence="4" id="KW-1185">Reference proteome</keyword>
<dbReference type="InterPro" id="IPR051289">
    <property type="entry name" value="LAGLIDADG_Endonuclease"/>
</dbReference>
<dbReference type="InParanoid" id="K5XH41"/>
<dbReference type="PANTHER" id="PTHR36181:SF1">
    <property type="entry name" value="LAGLIDADG ENDONUCLEASE"/>
    <property type="match status" value="1"/>
</dbReference>
<dbReference type="eggNOG" id="ENOG502SQ50">
    <property type="taxonomic scope" value="Eukaryota"/>
</dbReference>
<dbReference type="Gene3D" id="3.10.28.10">
    <property type="entry name" value="Homing endonucleases"/>
    <property type="match status" value="2"/>
</dbReference>
<accession>K5XH41</accession>
<dbReference type="OrthoDB" id="5405897at2759"/>
<dbReference type="OMA" id="FTEAYGH"/>
<proteinExistence type="predicted"/>